<reference evidence="3" key="1">
    <citation type="submission" date="2022-06" db="EMBL/GenBank/DDBJ databases">
        <title>Alkalimarinus sp. nov., isolated from gut of a Alitta virens.</title>
        <authorList>
            <person name="Yang A.I."/>
            <person name="Shin N.-R."/>
        </authorList>
    </citation>
    <scope>NUCLEOTIDE SEQUENCE</scope>
    <source>
        <strain evidence="3">A2M4</strain>
    </source>
</reference>
<dbReference type="RefSeq" id="WP_265048422.1">
    <property type="nucleotide sequence ID" value="NZ_CP100390.1"/>
</dbReference>
<evidence type="ECO:0000259" key="1">
    <source>
        <dbReference type="Pfam" id="PF25862"/>
    </source>
</evidence>
<sequence length="924" mass="103778">MQSAQASAVHAPMPITTQLQAIFLKDQQADCVAIVWPEELTNREMVATIDGRATRFVYCPSELAIREALVEHTKQRESDKNKERLVLLSKFDEVHLAKDVLARIWKNEPQRISPWKTLQQLIKVRDVDPRLTKKNGRWMAEALLNRFDKYHQQMTFGEVLDTESAWQALALGYLNYCEPVMDLQSLFQWSIQNDERALVNALPEDIKLNLGVWLNFGLPKLSELVHTILLGKQNESLLSIALACSVLYHEDIQKTSLIDLTALHTARGMFKSQFLGGSNFNESLLQTLGLEASLFANKVVTSTGYKPVNIALGEAEQILASIDIIDAIELSPVLPGSLNKRLDRFALSLEDALNDGETHKADCSFSYIKDHSFTKLDAKKELLRRASMALRLVRWLSSAEDALIDAASSINHYMREGCYSDWGRSLLWSGDVHEKLNQVYQRISEEAGKRREQQNKTFSSQLTPLSRGDTIDDRFIPVEQAIDRLVIPVADQSPVLLLVLDGMSEAVYRELTEDLLKHHWLEIREKSRQDECCLVSAFPTITKVSRCSLLSGRLASGVAVDEKLAFKEHPSLKKIASTKFPPTLFHKQDLQQTRSVALNNEVRAKLASTEHRVLAAVINAVDDHLSSGSQVSVAWTLDAIPLLRQVLEAAREAGRVVIFTSDHGHVLDHDSVYQQAQTENGERYQLSTGQPSEYEVAISGKRVVTETNSVVLPWSERLRYTKSKNMGYHGGGSLQEVVIPLGVYVSATDSDVIEGWSPVARNLPEWWYEELAVEENPPTVMSKPSENTRKSKKIKNAEAAAEVMDDMFGIPPEQDKVSTEINTSPWISDIFTSAVYQQAKQRVGRNAVKDEQLMALIELLSQQNGQAMEAAVLRHLSLPKIRLRGFLAGAQKLLNVDGYPILSVERDSQTIKLNLTDLKKQFEL</sequence>
<organism evidence="3 4">
    <name type="scientific">Alkalimarinus alittae</name>
    <dbReference type="NCBI Taxonomy" id="2961619"/>
    <lineage>
        <taxon>Bacteria</taxon>
        <taxon>Pseudomonadati</taxon>
        <taxon>Pseudomonadota</taxon>
        <taxon>Gammaproteobacteria</taxon>
        <taxon>Alteromonadales</taxon>
        <taxon>Alteromonadaceae</taxon>
        <taxon>Alkalimarinus</taxon>
    </lineage>
</organism>
<accession>A0ABY6N494</accession>
<dbReference type="InterPro" id="IPR047992">
    <property type="entry name" value="BREX_PglZ"/>
</dbReference>
<dbReference type="Pfam" id="PF08665">
    <property type="entry name" value="PglZ"/>
    <property type="match status" value="1"/>
</dbReference>
<dbReference type="Pfam" id="PF25863">
    <property type="entry name" value="PglZ_C"/>
    <property type="match status" value="1"/>
</dbReference>
<evidence type="ECO:0000259" key="2">
    <source>
        <dbReference type="Pfam" id="PF25863"/>
    </source>
</evidence>
<gene>
    <name evidence="3" type="primary">pglZ</name>
    <name evidence="3" type="ORF">NKI27_04095</name>
</gene>
<dbReference type="Pfam" id="PF25862">
    <property type="entry name" value="PglZ_1st"/>
    <property type="match status" value="1"/>
</dbReference>
<keyword evidence="4" id="KW-1185">Reference proteome</keyword>
<dbReference type="InterPro" id="IPR058882">
    <property type="entry name" value="PglZ_C"/>
</dbReference>
<feature type="domain" description="Alkaline phosphatase-like protein PglZ C-terminal" evidence="2">
    <location>
        <begin position="824"/>
        <end position="923"/>
    </location>
</feature>
<dbReference type="NCBIfam" id="NF033446">
    <property type="entry name" value="BREX_PglZ_2"/>
    <property type="match status" value="1"/>
</dbReference>
<name>A0ABY6N494_9ALTE</name>
<proteinExistence type="predicted"/>
<protein>
    <submittedName>
        <fullName evidence="3">BREX-2 system phosphatase PglZ</fullName>
    </submittedName>
</protein>
<feature type="domain" description="Alkaline phosphatase-like protein PglZ N-terminal" evidence="1">
    <location>
        <begin position="43"/>
        <end position="108"/>
    </location>
</feature>
<evidence type="ECO:0000313" key="3">
    <source>
        <dbReference type="EMBL" id="UZE96941.1"/>
    </source>
</evidence>
<dbReference type="EMBL" id="CP100390">
    <property type="protein sequence ID" value="UZE96941.1"/>
    <property type="molecule type" value="Genomic_DNA"/>
</dbReference>
<dbReference type="Proteomes" id="UP001163739">
    <property type="component" value="Chromosome"/>
</dbReference>
<evidence type="ECO:0000313" key="4">
    <source>
        <dbReference type="Proteomes" id="UP001163739"/>
    </source>
</evidence>
<dbReference type="InterPro" id="IPR058880">
    <property type="entry name" value="PglZ_N"/>
</dbReference>